<reference evidence="2" key="1">
    <citation type="submission" date="2015-11" db="EMBL/GenBank/DDBJ databases">
        <authorList>
            <person name="Kumar R."/>
            <person name="Singh D."/>
            <person name="Swarnkar M.K."/>
            <person name="Singh A.K."/>
            <person name="Kumar S."/>
        </authorList>
    </citation>
    <scope>NUCLEOTIDE SEQUENCE [LARGE SCALE GENOMIC DNA]</scope>
    <source>
        <strain evidence="2">ERGS4:06</strain>
    </source>
</reference>
<dbReference type="AlphaFoldDB" id="A0A0S2LW92"/>
<reference evidence="1 2" key="2">
    <citation type="journal article" date="2016" name="J. Biotechnol.">
        <title>Complete genome sequence of Arthrobacter alpinus ERGS4:06, a yellow pigmented bacterium tolerant to cold and radiations isolated from Sikkim Himalaya.</title>
        <authorList>
            <person name="Kumar R."/>
            <person name="Singh D."/>
            <person name="Swarnkar M.K."/>
            <person name="Singh A.K."/>
            <person name="Kumar S."/>
        </authorList>
    </citation>
    <scope>NUCLEOTIDE SEQUENCE [LARGE SCALE GENOMIC DNA]</scope>
    <source>
        <strain evidence="1 2">ERGS4:06</strain>
    </source>
</reference>
<evidence type="ECO:0000313" key="1">
    <source>
        <dbReference type="EMBL" id="ALO65770.1"/>
    </source>
</evidence>
<protein>
    <submittedName>
        <fullName evidence="1">Uncharacterized protein</fullName>
    </submittedName>
</protein>
<gene>
    <name evidence="1" type="ORF">AS189_03755</name>
</gene>
<evidence type="ECO:0000313" key="2">
    <source>
        <dbReference type="Proteomes" id="UP000059574"/>
    </source>
</evidence>
<accession>A0A0S2LW92</accession>
<proteinExistence type="predicted"/>
<dbReference type="EMBL" id="CP013200">
    <property type="protein sequence ID" value="ALO65770.1"/>
    <property type="molecule type" value="Genomic_DNA"/>
</dbReference>
<sequence>MLEVTHQTPVATRAMDKIMTDHATQRLRDRELAKWRGISAVLIYSRLLRSWGVRGLEAGVG</sequence>
<dbReference type="Proteomes" id="UP000059574">
    <property type="component" value="Chromosome"/>
</dbReference>
<organism evidence="1 2">
    <name type="scientific">Arthrobacter alpinus</name>
    <dbReference type="NCBI Taxonomy" id="656366"/>
    <lineage>
        <taxon>Bacteria</taxon>
        <taxon>Bacillati</taxon>
        <taxon>Actinomycetota</taxon>
        <taxon>Actinomycetes</taxon>
        <taxon>Micrococcales</taxon>
        <taxon>Micrococcaceae</taxon>
        <taxon>Arthrobacter</taxon>
    </lineage>
</organism>
<name>A0A0S2LW92_9MICC</name>